<sequence length="158" mass="17739">MTTPEICIFDPKSKYSTGIYGFVVPGLDPGVLVCQFGGQTLDELKSQGLVSPEAFLCPWEEAQRLSQGLARQRYCTGPSRVTKERWQDMLEVMFPARWEQFEGGEMFMVPECITGTFYTFGVRIGEDHFLVTEDCTISGERLIKLCKECAGSAKEAEQ</sequence>
<evidence type="ECO:0000313" key="1">
    <source>
        <dbReference type="EMBL" id="CAB4147186.1"/>
    </source>
</evidence>
<proteinExistence type="predicted"/>
<dbReference type="EMBL" id="LR796483">
    <property type="protein sequence ID" value="CAB4147186.1"/>
    <property type="molecule type" value="Genomic_DNA"/>
</dbReference>
<reference evidence="1" key="1">
    <citation type="submission" date="2020-04" db="EMBL/GenBank/DDBJ databases">
        <authorList>
            <person name="Chiriac C."/>
            <person name="Salcher M."/>
            <person name="Ghai R."/>
            <person name="Kavagutti S V."/>
        </authorList>
    </citation>
    <scope>NUCLEOTIDE SEQUENCE</scope>
</reference>
<name>A0A6J5MQ74_9CAUD</name>
<gene>
    <name evidence="1" type="ORF">UFOVP431_17</name>
</gene>
<protein>
    <submittedName>
        <fullName evidence="1">Uncharacterized protein</fullName>
    </submittedName>
</protein>
<accession>A0A6J5MQ74</accession>
<organism evidence="1">
    <name type="scientific">uncultured Caudovirales phage</name>
    <dbReference type="NCBI Taxonomy" id="2100421"/>
    <lineage>
        <taxon>Viruses</taxon>
        <taxon>Duplodnaviria</taxon>
        <taxon>Heunggongvirae</taxon>
        <taxon>Uroviricota</taxon>
        <taxon>Caudoviricetes</taxon>
        <taxon>Peduoviridae</taxon>
        <taxon>Maltschvirus</taxon>
        <taxon>Maltschvirus maltsch</taxon>
    </lineage>
</organism>